<dbReference type="PANTHER" id="PTHR14187:SF5">
    <property type="entry name" value="HEAT SHOCK 70 KDA PROTEIN 12A"/>
    <property type="match status" value="1"/>
</dbReference>
<dbReference type="Proteomes" id="UP000789375">
    <property type="component" value="Unassembled WGS sequence"/>
</dbReference>
<gene>
    <name evidence="1" type="ORF">FMOSSE_LOCUS13162</name>
</gene>
<sequence>KCSAIFLVGGFSESPYLQRRIKDKFSTQVSIITVPTLPIAAIARGGIAYGLNVCAMQDRTLKWTYGVEVNRP</sequence>
<name>A0A9N9EPB9_FUNMO</name>
<dbReference type="EMBL" id="CAJVPP010007325">
    <property type="protein sequence ID" value="CAG8687387.1"/>
    <property type="molecule type" value="Genomic_DNA"/>
</dbReference>
<feature type="non-terminal residue" evidence="1">
    <location>
        <position position="1"/>
    </location>
</feature>
<dbReference type="InterPro" id="IPR043129">
    <property type="entry name" value="ATPase_NBD"/>
</dbReference>
<accession>A0A9N9EPB9</accession>
<dbReference type="SUPFAM" id="SSF53067">
    <property type="entry name" value="Actin-like ATPase domain"/>
    <property type="match status" value="1"/>
</dbReference>
<dbReference type="AlphaFoldDB" id="A0A9N9EPB9"/>
<dbReference type="PANTHER" id="PTHR14187">
    <property type="entry name" value="ALPHA KINASE/ELONGATION FACTOR 2 KINASE"/>
    <property type="match status" value="1"/>
</dbReference>
<reference evidence="1" key="1">
    <citation type="submission" date="2021-06" db="EMBL/GenBank/DDBJ databases">
        <authorList>
            <person name="Kallberg Y."/>
            <person name="Tangrot J."/>
            <person name="Rosling A."/>
        </authorList>
    </citation>
    <scope>NUCLEOTIDE SEQUENCE</scope>
    <source>
        <strain evidence="1">87-6 pot B 2015</strain>
    </source>
</reference>
<protein>
    <submittedName>
        <fullName evidence="1">4883_t:CDS:1</fullName>
    </submittedName>
</protein>
<comment type="caution">
    <text evidence="1">The sequence shown here is derived from an EMBL/GenBank/DDBJ whole genome shotgun (WGS) entry which is preliminary data.</text>
</comment>
<evidence type="ECO:0000313" key="1">
    <source>
        <dbReference type="EMBL" id="CAG8687387.1"/>
    </source>
</evidence>
<proteinExistence type="predicted"/>
<keyword evidence="2" id="KW-1185">Reference proteome</keyword>
<organism evidence="1 2">
    <name type="scientific">Funneliformis mosseae</name>
    <name type="common">Endomycorrhizal fungus</name>
    <name type="synonym">Glomus mosseae</name>
    <dbReference type="NCBI Taxonomy" id="27381"/>
    <lineage>
        <taxon>Eukaryota</taxon>
        <taxon>Fungi</taxon>
        <taxon>Fungi incertae sedis</taxon>
        <taxon>Mucoromycota</taxon>
        <taxon>Glomeromycotina</taxon>
        <taxon>Glomeromycetes</taxon>
        <taxon>Glomerales</taxon>
        <taxon>Glomeraceae</taxon>
        <taxon>Funneliformis</taxon>
    </lineage>
</organism>
<evidence type="ECO:0000313" key="2">
    <source>
        <dbReference type="Proteomes" id="UP000789375"/>
    </source>
</evidence>